<dbReference type="AlphaFoldDB" id="A0A2Y9JRY1"/>
<sequence>MSHDCRASWVEFEHALPVTTWVSLQIRAPIAWKSRRKGCFPHSHCGVGLSQHCLMPLWCDRSAYLSLRLVPAPPKEMEHFNRTEAQHVRSTEPPVTDASRPCSQRMTTLRKVKGGATPLLSARVDLG</sequence>
<organism evidence="1 2">
    <name type="scientific">Enhydra lutris kenyoni</name>
    <name type="common">northern sea otter</name>
    <dbReference type="NCBI Taxonomy" id="391180"/>
    <lineage>
        <taxon>Eukaryota</taxon>
        <taxon>Metazoa</taxon>
        <taxon>Chordata</taxon>
        <taxon>Craniata</taxon>
        <taxon>Vertebrata</taxon>
        <taxon>Euteleostomi</taxon>
        <taxon>Mammalia</taxon>
        <taxon>Eutheria</taxon>
        <taxon>Laurasiatheria</taxon>
        <taxon>Carnivora</taxon>
        <taxon>Caniformia</taxon>
        <taxon>Musteloidea</taxon>
        <taxon>Mustelidae</taxon>
        <taxon>Lutrinae</taxon>
        <taxon>Enhydra</taxon>
    </lineage>
</organism>
<gene>
    <name evidence="2" type="primary">LOC111150285</name>
</gene>
<accession>A0A2Y9JRY1</accession>
<protein>
    <submittedName>
        <fullName evidence="2">Uncharacterized protein LOC111150285 isoform X2</fullName>
    </submittedName>
</protein>
<keyword evidence="1" id="KW-1185">Reference proteome</keyword>
<evidence type="ECO:0000313" key="1">
    <source>
        <dbReference type="Proteomes" id="UP000248482"/>
    </source>
</evidence>
<name>A0A2Y9JRY1_ENHLU</name>
<proteinExistence type="predicted"/>
<dbReference type="RefSeq" id="XP_022363441.1">
    <property type="nucleotide sequence ID" value="XM_022507733.1"/>
</dbReference>
<reference evidence="2" key="1">
    <citation type="submission" date="2025-08" db="UniProtKB">
        <authorList>
            <consortium name="RefSeq"/>
        </authorList>
    </citation>
    <scope>IDENTIFICATION</scope>
    <source>
        <tissue evidence="2">Blood</tissue>
    </source>
</reference>
<dbReference type="GeneID" id="111150285"/>
<dbReference type="Proteomes" id="UP000248482">
    <property type="component" value="Unplaced"/>
</dbReference>
<evidence type="ECO:0000313" key="2">
    <source>
        <dbReference type="RefSeq" id="XP_022363441.1"/>
    </source>
</evidence>